<gene>
    <name evidence="3" type="primary">mobI</name>
    <name evidence="2" type="ORF">ACFQDL_31040</name>
    <name evidence="3" type="ORF">ACFQDL_32780</name>
</gene>
<dbReference type="Proteomes" id="UP001596422">
    <property type="component" value="Unassembled WGS sequence"/>
</dbReference>
<reference evidence="3" key="1">
    <citation type="journal article" date="2014" name="Int. J. Syst. Evol. Microbiol.">
        <title>Complete genome of a new Firmicutes species belonging to the dominant human colonic microbiota ('Ruminococcus bicirculans') reveals two chromosomes and a selective capacity to utilize plant glucans.</title>
        <authorList>
            <consortium name="NISC Comparative Sequencing Program"/>
            <person name="Wegmann U."/>
            <person name="Louis P."/>
            <person name="Goesmann A."/>
            <person name="Henrissat B."/>
            <person name="Duncan S.H."/>
            <person name="Flint H.J."/>
        </authorList>
    </citation>
    <scope>NUCLEOTIDE SEQUENCE</scope>
    <source>
        <strain evidence="3">NBRC 111756</strain>
    </source>
</reference>
<dbReference type="EMBL" id="JBHSWE010000002">
    <property type="protein sequence ID" value="MFC6674369.1"/>
    <property type="molecule type" value="Genomic_DNA"/>
</dbReference>
<dbReference type="InterPro" id="IPR045809">
    <property type="entry name" value="MobI"/>
</dbReference>
<name>A0ABW2AAB9_9GAMM</name>
<feature type="compositionally biased region" description="Low complexity" evidence="1">
    <location>
        <begin position="196"/>
        <end position="206"/>
    </location>
</feature>
<proteinExistence type="predicted"/>
<sequence>MFRTLEELEELLQNGKEAERQWVRDPELLAESKEFLRTVRAMIDREQRVIALDGLKLADSYWEANRDAREEDDEPCYLGTRVRIVKGTLHFEWFRNNARQYLGEGKPKQIFSTYLRKGRGSRYSDSHFQNEPKWARDQIGTVEDGYELLRKRATLLSAIKKNLRDYEKILAECFDDGPASPDSKREPSLQHEAESGGAAQAGGNAK</sequence>
<keyword evidence="4" id="KW-1185">Reference proteome</keyword>
<dbReference type="Pfam" id="PF19456">
    <property type="entry name" value="MobI"/>
    <property type="match status" value="1"/>
</dbReference>
<feature type="region of interest" description="Disordered" evidence="1">
    <location>
        <begin position="174"/>
        <end position="206"/>
    </location>
</feature>
<reference evidence="4" key="2">
    <citation type="journal article" date="2019" name="Int. J. Syst. Evol. Microbiol.">
        <title>The Global Catalogue of Microorganisms (GCM) 10K type strain sequencing project: providing services to taxonomists for standard genome sequencing and annotation.</title>
        <authorList>
            <consortium name="The Broad Institute Genomics Platform"/>
            <consortium name="The Broad Institute Genome Sequencing Center for Infectious Disease"/>
            <person name="Wu L."/>
            <person name="Ma J."/>
        </authorList>
    </citation>
    <scope>NUCLEOTIDE SEQUENCE [LARGE SCALE GENOMIC DNA]</scope>
    <source>
        <strain evidence="4">NBRC 111756</strain>
    </source>
</reference>
<protein>
    <submittedName>
        <fullName evidence="3">Conjugative transfer protein MobI(A/C)</fullName>
    </submittedName>
</protein>
<organism evidence="3 4">
    <name type="scientific">Marinobacterium aestuariivivens</name>
    <dbReference type="NCBI Taxonomy" id="1698799"/>
    <lineage>
        <taxon>Bacteria</taxon>
        <taxon>Pseudomonadati</taxon>
        <taxon>Pseudomonadota</taxon>
        <taxon>Gammaproteobacteria</taxon>
        <taxon>Oceanospirillales</taxon>
        <taxon>Oceanospirillaceae</taxon>
        <taxon>Marinobacterium</taxon>
    </lineage>
</organism>
<feature type="compositionally biased region" description="Basic and acidic residues" evidence="1">
    <location>
        <begin position="182"/>
        <end position="194"/>
    </location>
</feature>
<evidence type="ECO:0000313" key="2">
    <source>
        <dbReference type="EMBL" id="MFC6674037.1"/>
    </source>
</evidence>
<reference evidence="3" key="3">
    <citation type="submission" date="2024-09" db="EMBL/GenBank/DDBJ databases">
        <authorList>
            <person name="Sun Q."/>
            <person name="Mori K."/>
        </authorList>
    </citation>
    <scope>NUCLEOTIDE SEQUENCE</scope>
    <source>
        <strain evidence="3">NBRC 111756</strain>
    </source>
</reference>
<dbReference type="RefSeq" id="WP_379913632.1">
    <property type="nucleotide sequence ID" value="NZ_JBHSWE010000002.1"/>
</dbReference>
<dbReference type="EMBL" id="JBHSWE010000002">
    <property type="protein sequence ID" value="MFC6674037.1"/>
    <property type="molecule type" value="Genomic_DNA"/>
</dbReference>
<accession>A0ABW2AAB9</accession>
<evidence type="ECO:0000256" key="1">
    <source>
        <dbReference type="SAM" id="MobiDB-lite"/>
    </source>
</evidence>
<evidence type="ECO:0000313" key="3">
    <source>
        <dbReference type="EMBL" id="MFC6674369.1"/>
    </source>
</evidence>
<evidence type="ECO:0000313" key="4">
    <source>
        <dbReference type="Proteomes" id="UP001596422"/>
    </source>
</evidence>
<comment type="caution">
    <text evidence="3">The sequence shown here is derived from an EMBL/GenBank/DDBJ whole genome shotgun (WGS) entry which is preliminary data.</text>
</comment>